<feature type="compositionally biased region" description="Basic and acidic residues" evidence="7">
    <location>
        <begin position="123"/>
        <end position="242"/>
    </location>
</feature>
<dbReference type="EC" id="5.4.99.-" evidence="6"/>
<accession>A0ABU0JL07</accession>
<keyword evidence="3 5" id="KW-0694">RNA-binding</keyword>
<evidence type="ECO:0000256" key="5">
    <source>
        <dbReference type="PROSITE-ProRule" id="PRU00182"/>
    </source>
</evidence>
<feature type="region of interest" description="Disordered" evidence="7">
    <location>
        <begin position="1"/>
        <end position="265"/>
    </location>
</feature>
<protein>
    <recommendedName>
        <fullName evidence="6">Pseudouridine synthase</fullName>
        <ecNumber evidence="6">5.4.99.-</ecNumber>
    </recommendedName>
</protein>
<dbReference type="InterPro" id="IPR018496">
    <property type="entry name" value="PsdUridine_synth_RsuA/RluB_CS"/>
</dbReference>
<organism evidence="9 10">
    <name type="scientific">Labrys wisconsinensis</name>
    <dbReference type="NCBI Taxonomy" id="425677"/>
    <lineage>
        <taxon>Bacteria</taxon>
        <taxon>Pseudomonadati</taxon>
        <taxon>Pseudomonadota</taxon>
        <taxon>Alphaproteobacteria</taxon>
        <taxon>Hyphomicrobiales</taxon>
        <taxon>Xanthobacteraceae</taxon>
        <taxon>Labrys</taxon>
    </lineage>
</organism>
<dbReference type="SUPFAM" id="SSF55120">
    <property type="entry name" value="Pseudouridine synthase"/>
    <property type="match status" value="1"/>
</dbReference>
<feature type="region of interest" description="Disordered" evidence="7">
    <location>
        <begin position="573"/>
        <end position="818"/>
    </location>
</feature>
<dbReference type="PANTHER" id="PTHR47683:SF3">
    <property type="entry name" value="RIBOSOMAL LARGE SUBUNIT PSEUDOURIDINE SYNTHASE B"/>
    <property type="match status" value="1"/>
</dbReference>
<dbReference type="Gene3D" id="3.30.70.1560">
    <property type="entry name" value="Alpha-L RNA-binding motif"/>
    <property type="match status" value="1"/>
</dbReference>
<feature type="compositionally biased region" description="Basic and acidic residues" evidence="7">
    <location>
        <begin position="1"/>
        <end position="13"/>
    </location>
</feature>
<dbReference type="Gene3D" id="3.30.70.580">
    <property type="entry name" value="Pseudouridine synthase I, catalytic domain, N-terminal subdomain"/>
    <property type="match status" value="1"/>
</dbReference>
<evidence type="ECO:0000256" key="7">
    <source>
        <dbReference type="SAM" id="MobiDB-lite"/>
    </source>
</evidence>
<dbReference type="InterPro" id="IPR002942">
    <property type="entry name" value="S4_RNA-bd"/>
</dbReference>
<evidence type="ECO:0000313" key="10">
    <source>
        <dbReference type="Proteomes" id="UP001242480"/>
    </source>
</evidence>
<proteinExistence type="inferred from homology"/>
<dbReference type="PANTHER" id="PTHR47683">
    <property type="entry name" value="PSEUDOURIDINE SYNTHASE FAMILY PROTEIN-RELATED"/>
    <property type="match status" value="1"/>
</dbReference>
<dbReference type="GO" id="GO:0160139">
    <property type="term" value="F:23S rRNA pseudouridine(2605) synthase activity"/>
    <property type="evidence" value="ECO:0007669"/>
    <property type="project" value="UniProtKB-EC"/>
</dbReference>
<feature type="compositionally biased region" description="Basic and acidic residues" evidence="7">
    <location>
        <begin position="771"/>
        <end position="797"/>
    </location>
</feature>
<dbReference type="Proteomes" id="UP001242480">
    <property type="component" value="Unassembled WGS sequence"/>
</dbReference>
<evidence type="ECO:0000256" key="3">
    <source>
        <dbReference type="ARBA" id="ARBA00022884"/>
    </source>
</evidence>
<feature type="compositionally biased region" description="Basic and acidic residues" evidence="7">
    <location>
        <begin position="618"/>
        <end position="660"/>
    </location>
</feature>
<comment type="similarity">
    <text evidence="2 6">Belongs to the pseudouridine synthase RsuA family.</text>
</comment>
<dbReference type="Pfam" id="PF00849">
    <property type="entry name" value="PseudoU_synth_2"/>
    <property type="match status" value="1"/>
</dbReference>
<dbReference type="PROSITE" id="PS50889">
    <property type="entry name" value="S4"/>
    <property type="match status" value="1"/>
</dbReference>
<dbReference type="Pfam" id="PF01479">
    <property type="entry name" value="S4"/>
    <property type="match status" value="1"/>
</dbReference>
<sequence length="818" mass="92650">MPSDKRSGGDGRKPPRGPRPPADAERPSGSFRRPRADGDAPPRRSYRDRGPAADERPSHRDRDAAGEGRPVRRGTVRAADDARPQRPVRQRDEAGEERRSGPRASFRDRREEERPGKPRPPYRSREDGEPPRRAFRDRAPARPSDDDRRPRMERIERGGEGPHRPFRSFQREDRSGERPVDEHRRGGGHSRDEDAGRDHERGRPFRSRFEVAEDERGPRRAFEPRFEDRRERRPPGRSERPPRPGKRPVVAEAADAPAPVPAESGYEGDRVAKVVARAGLGSRRDVETWIEEGRVAVNGEVLTSAARNVTAQDRITIDGKPLPQRERTRLWLYHKPRGLMTTEKDPEGRPTVFESLPAGLPRVMSVGRLDINTEGLLLLTNDGGLARLLELPKTGWMRRYRVRAHGETDQSVLDELFKGVTVDGVEYGPVEARLDKEQGSNSWLTLGVREGKNREVRNVLASIGLEVNRLIRVSYGPFQLGELAEGAVEEIKTRVLQDQLGADLVAEAECVFDAPVFERPAEAPVAAATTRKERRRGLRIEAGEGETERVMRGSLIEDRRGRRVLVQRLADVEEEKPARRPRPSARDQGEGGERPFKPRASFRDRDEGGARPFKPRTSFRDRDEGGERPFKPRASFRDRDEGGERPFKPRASFRDRDEGSARPFKPRAPARDRDEGGERPFKPRASFRDRDEGSARPFKPRASFRDRDEGGERPSKPRASFRDRDEGGARPFKPRAPARDRDESGERPFKPRTSFRDRDEGSARPFKPRASFRDRDGGSERPFKPRAPFRDRDEGGVHGKPGGGKGPRPGKPRRPRDA</sequence>
<dbReference type="SUPFAM" id="SSF55174">
    <property type="entry name" value="Alpha-L RNA-binding motif"/>
    <property type="match status" value="1"/>
</dbReference>
<dbReference type="Gene3D" id="3.10.290.10">
    <property type="entry name" value="RNA-binding S4 domain"/>
    <property type="match status" value="1"/>
</dbReference>
<feature type="compositionally biased region" description="Basic and acidic residues" evidence="7">
    <location>
        <begin position="78"/>
        <end position="116"/>
    </location>
</feature>
<name>A0ABU0JL07_9HYPH</name>
<feature type="compositionally biased region" description="Basic and acidic residues" evidence="7">
    <location>
        <begin position="703"/>
        <end position="728"/>
    </location>
</feature>
<dbReference type="NCBIfam" id="TIGR00093">
    <property type="entry name" value="pseudouridine synthase"/>
    <property type="match status" value="1"/>
</dbReference>
<evidence type="ECO:0000256" key="2">
    <source>
        <dbReference type="ARBA" id="ARBA00008348"/>
    </source>
</evidence>
<comment type="catalytic activity">
    <reaction evidence="1">
        <text>a uridine in RNA = a pseudouridine in RNA</text>
        <dbReference type="Rhea" id="RHEA:48348"/>
        <dbReference type="Rhea" id="RHEA-COMP:12068"/>
        <dbReference type="Rhea" id="RHEA-COMP:12069"/>
        <dbReference type="ChEBI" id="CHEBI:65314"/>
        <dbReference type="ChEBI" id="CHEBI:65315"/>
    </reaction>
</comment>
<feature type="compositionally biased region" description="Basic and acidic residues" evidence="7">
    <location>
        <begin position="34"/>
        <end position="70"/>
    </location>
</feature>
<evidence type="ECO:0000256" key="6">
    <source>
        <dbReference type="RuleBase" id="RU003887"/>
    </source>
</evidence>
<dbReference type="PROSITE" id="PS01149">
    <property type="entry name" value="PSI_RSU"/>
    <property type="match status" value="1"/>
</dbReference>
<gene>
    <name evidence="9" type="ORF">QO011_008005</name>
</gene>
<evidence type="ECO:0000259" key="8">
    <source>
        <dbReference type="SMART" id="SM00363"/>
    </source>
</evidence>
<evidence type="ECO:0000256" key="1">
    <source>
        <dbReference type="ARBA" id="ARBA00000073"/>
    </source>
</evidence>
<dbReference type="InterPro" id="IPR020094">
    <property type="entry name" value="TruA/RsuA/RluB/E/F_N"/>
</dbReference>
<feature type="compositionally biased region" description="Gly residues" evidence="7">
    <location>
        <begin position="798"/>
        <end position="807"/>
    </location>
</feature>
<dbReference type="CDD" id="cd00165">
    <property type="entry name" value="S4"/>
    <property type="match status" value="1"/>
</dbReference>
<feature type="compositionally biased region" description="Basic and acidic residues" evidence="7">
    <location>
        <begin position="669"/>
        <end position="694"/>
    </location>
</feature>
<feature type="domain" description="RNA-binding S4" evidence="8">
    <location>
        <begin position="269"/>
        <end position="328"/>
    </location>
</feature>
<keyword evidence="4 6" id="KW-0413">Isomerase</keyword>
<dbReference type="InterPro" id="IPR036986">
    <property type="entry name" value="S4_RNA-bd_sf"/>
</dbReference>
<feature type="compositionally biased region" description="Basic residues" evidence="7">
    <location>
        <begin position="808"/>
        <end position="818"/>
    </location>
</feature>
<feature type="compositionally biased region" description="Basic and acidic residues" evidence="7">
    <location>
        <begin position="584"/>
        <end position="609"/>
    </location>
</feature>
<evidence type="ECO:0000256" key="4">
    <source>
        <dbReference type="ARBA" id="ARBA00023235"/>
    </source>
</evidence>
<dbReference type="InterPro" id="IPR050343">
    <property type="entry name" value="RsuA_PseudoU_synthase"/>
</dbReference>
<dbReference type="InterPro" id="IPR042092">
    <property type="entry name" value="PsdUridine_s_RsuA/RluB/E/F_cat"/>
</dbReference>
<feature type="compositionally biased region" description="Low complexity" evidence="7">
    <location>
        <begin position="247"/>
        <end position="263"/>
    </location>
</feature>
<evidence type="ECO:0000313" key="9">
    <source>
        <dbReference type="EMBL" id="MDQ0474963.1"/>
    </source>
</evidence>
<comment type="caution">
    <text evidence="9">The sequence shown here is derived from an EMBL/GenBank/DDBJ whole genome shotgun (WGS) entry which is preliminary data.</text>
</comment>
<dbReference type="InterPro" id="IPR006145">
    <property type="entry name" value="PsdUridine_synth_RsuA/RluA"/>
</dbReference>
<dbReference type="SMART" id="SM00363">
    <property type="entry name" value="S4"/>
    <property type="match status" value="1"/>
</dbReference>
<keyword evidence="10" id="KW-1185">Reference proteome</keyword>
<dbReference type="EMBL" id="JAUSVX010000028">
    <property type="protein sequence ID" value="MDQ0474963.1"/>
    <property type="molecule type" value="Genomic_DNA"/>
</dbReference>
<dbReference type="RefSeq" id="WP_307285479.1">
    <property type="nucleotide sequence ID" value="NZ_JAUSVX010000028.1"/>
</dbReference>
<dbReference type="InterPro" id="IPR000748">
    <property type="entry name" value="PsdUridine_synth_RsuA/RluB/E/F"/>
</dbReference>
<dbReference type="InterPro" id="IPR020103">
    <property type="entry name" value="PsdUridine_synth_cat_dom_sf"/>
</dbReference>
<reference evidence="9 10" key="1">
    <citation type="submission" date="2023-07" db="EMBL/GenBank/DDBJ databases">
        <title>Genomic Encyclopedia of Type Strains, Phase IV (KMG-IV): sequencing the most valuable type-strain genomes for metagenomic binning, comparative biology and taxonomic classification.</title>
        <authorList>
            <person name="Goeker M."/>
        </authorList>
    </citation>
    <scope>NUCLEOTIDE SEQUENCE [LARGE SCALE GENOMIC DNA]</scope>
    <source>
        <strain evidence="9 10">DSM 19619</strain>
    </source>
</reference>
<feature type="compositionally biased region" description="Basic and acidic residues" evidence="7">
    <location>
        <begin position="737"/>
        <end position="762"/>
    </location>
</feature>